<accession>A0A382QQB3</accession>
<organism evidence="1">
    <name type="scientific">marine metagenome</name>
    <dbReference type="NCBI Taxonomy" id="408172"/>
    <lineage>
        <taxon>unclassified sequences</taxon>
        <taxon>metagenomes</taxon>
        <taxon>ecological metagenomes</taxon>
    </lineage>
</organism>
<dbReference type="AlphaFoldDB" id="A0A382QQB3"/>
<reference evidence="1" key="1">
    <citation type="submission" date="2018-05" db="EMBL/GenBank/DDBJ databases">
        <authorList>
            <person name="Lanie J.A."/>
            <person name="Ng W.-L."/>
            <person name="Kazmierczak K.M."/>
            <person name="Andrzejewski T.M."/>
            <person name="Davidsen T.M."/>
            <person name="Wayne K.J."/>
            <person name="Tettelin H."/>
            <person name="Glass J.I."/>
            <person name="Rusch D."/>
            <person name="Podicherti R."/>
            <person name="Tsui H.-C.T."/>
            <person name="Winkler M.E."/>
        </authorList>
    </citation>
    <scope>NUCLEOTIDE SEQUENCE</scope>
</reference>
<name>A0A382QQB3_9ZZZZ</name>
<evidence type="ECO:0000313" key="1">
    <source>
        <dbReference type="EMBL" id="SVC87636.1"/>
    </source>
</evidence>
<dbReference type="EMBL" id="UINC01116118">
    <property type="protein sequence ID" value="SVC87636.1"/>
    <property type="molecule type" value="Genomic_DNA"/>
</dbReference>
<proteinExistence type="predicted"/>
<sequence length="32" mass="3539">MTQFQNIDCSSGIIFLKIEALEVPETVLSVNV</sequence>
<gene>
    <name evidence="1" type="ORF">METZ01_LOCUS340490</name>
</gene>
<protein>
    <submittedName>
        <fullName evidence="1">Uncharacterized protein</fullName>
    </submittedName>
</protein>